<accession>A0A3N4IF02</accession>
<feature type="compositionally biased region" description="Pro residues" evidence="1">
    <location>
        <begin position="244"/>
        <end position="258"/>
    </location>
</feature>
<organism evidence="2 3">
    <name type="scientific">Ascobolus immersus RN42</name>
    <dbReference type="NCBI Taxonomy" id="1160509"/>
    <lineage>
        <taxon>Eukaryota</taxon>
        <taxon>Fungi</taxon>
        <taxon>Dikarya</taxon>
        <taxon>Ascomycota</taxon>
        <taxon>Pezizomycotina</taxon>
        <taxon>Pezizomycetes</taxon>
        <taxon>Pezizales</taxon>
        <taxon>Ascobolaceae</taxon>
        <taxon>Ascobolus</taxon>
    </lineage>
</organism>
<feature type="compositionally biased region" description="Basic and acidic residues" evidence="1">
    <location>
        <begin position="281"/>
        <end position="293"/>
    </location>
</feature>
<feature type="compositionally biased region" description="Acidic residues" evidence="1">
    <location>
        <begin position="231"/>
        <end position="243"/>
    </location>
</feature>
<name>A0A3N4IF02_ASCIM</name>
<protein>
    <submittedName>
        <fullName evidence="2">Uncharacterized protein</fullName>
    </submittedName>
</protein>
<feature type="compositionally biased region" description="Basic and acidic residues" evidence="1">
    <location>
        <begin position="337"/>
        <end position="350"/>
    </location>
</feature>
<feature type="compositionally biased region" description="Low complexity" evidence="1">
    <location>
        <begin position="259"/>
        <end position="273"/>
    </location>
</feature>
<sequence length="448" mass="49409">MSHPPANINERFSRAFYASPLPKSVSSIFNSFQQQQKSASFTPSAPLTAQTAPVGFRSVTPPSTGSKRKLDDAANSENGGNVAKKVTTMGEWWPAGRSAPLPGPNIVPVPASRRISGMGTVSAPPRTSGLRQSETITPPRKRVERPPPQPSPELEQDDGHSEAEEEEEEGQEEEHLNEQEDQEDEENDEEHEHGRGHEDEDHNHDDGKEHVEDHEEHEEHEEDEVGQHSEQEEEQDEEMEEPPAESPEPEPQPSPPKPTNKSTTKPSTKPSTKLDTLLSSPEKRKREKVERGPTGKRQSSVPLKPAGPPKVIAEIQSKTASRPTNVEIAETPQRPEPVGRKPRESPRGRQSEMGPPKTPAARPSRAASQASKASSRASSRLGPREPHSLDFLRTTRNSTAAEIPETPIDKPASNFDSSFTDSHLPSPPPQRPSRRRSQRESSVHEETI</sequence>
<feature type="compositionally biased region" description="Basic and acidic residues" evidence="1">
    <location>
        <begin position="438"/>
        <end position="448"/>
    </location>
</feature>
<feature type="compositionally biased region" description="Basic and acidic residues" evidence="1">
    <location>
        <begin position="190"/>
        <end position="214"/>
    </location>
</feature>
<feature type="region of interest" description="Disordered" evidence="1">
    <location>
        <begin position="32"/>
        <end position="448"/>
    </location>
</feature>
<keyword evidence="3" id="KW-1185">Reference proteome</keyword>
<feature type="non-terminal residue" evidence="2">
    <location>
        <position position="448"/>
    </location>
</feature>
<evidence type="ECO:0000313" key="2">
    <source>
        <dbReference type="EMBL" id="RPA84359.1"/>
    </source>
</evidence>
<feature type="compositionally biased region" description="Polar residues" evidence="1">
    <location>
        <begin position="414"/>
        <end position="423"/>
    </location>
</feature>
<feature type="compositionally biased region" description="Acidic residues" evidence="1">
    <location>
        <begin position="179"/>
        <end position="189"/>
    </location>
</feature>
<feature type="compositionally biased region" description="Low complexity" evidence="1">
    <location>
        <begin position="360"/>
        <end position="380"/>
    </location>
</feature>
<evidence type="ECO:0000313" key="3">
    <source>
        <dbReference type="Proteomes" id="UP000275078"/>
    </source>
</evidence>
<dbReference type="EMBL" id="ML119659">
    <property type="protein sequence ID" value="RPA84359.1"/>
    <property type="molecule type" value="Genomic_DNA"/>
</dbReference>
<gene>
    <name evidence="2" type="ORF">BJ508DRAFT_359730</name>
</gene>
<dbReference type="Proteomes" id="UP000275078">
    <property type="component" value="Unassembled WGS sequence"/>
</dbReference>
<reference evidence="2 3" key="1">
    <citation type="journal article" date="2018" name="Nat. Ecol. Evol.">
        <title>Pezizomycetes genomes reveal the molecular basis of ectomycorrhizal truffle lifestyle.</title>
        <authorList>
            <person name="Murat C."/>
            <person name="Payen T."/>
            <person name="Noel B."/>
            <person name="Kuo A."/>
            <person name="Morin E."/>
            <person name="Chen J."/>
            <person name="Kohler A."/>
            <person name="Krizsan K."/>
            <person name="Balestrini R."/>
            <person name="Da Silva C."/>
            <person name="Montanini B."/>
            <person name="Hainaut M."/>
            <person name="Levati E."/>
            <person name="Barry K.W."/>
            <person name="Belfiori B."/>
            <person name="Cichocki N."/>
            <person name="Clum A."/>
            <person name="Dockter R.B."/>
            <person name="Fauchery L."/>
            <person name="Guy J."/>
            <person name="Iotti M."/>
            <person name="Le Tacon F."/>
            <person name="Lindquist E.A."/>
            <person name="Lipzen A."/>
            <person name="Malagnac F."/>
            <person name="Mello A."/>
            <person name="Molinier V."/>
            <person name="Miyauchi S."/>
            <person name="Poulain J."/>
            <person name="Riccioni C."/>
            <person name="Rubini A."/>
            <person name="Sitrit Y."/>
            <person name="Splivallo R."/>
            <person name="Traeger S."/>
            <person name="Wang M."/>
            <person name="Zifcakova L."/>
            <person name="Wipf D."/>
            <person name="Zambonelli A."/>
            <person name="Paolocci F."/>
            <person name="Nowrousian M."/>
            <person name="Ottonello S."/>
            <person name="Baldrian P."/>
            <person name="Spatafora J.W."/>
            <person name="Henrissat B."/>
            <person name="Nagy L.G."/>
            <person name="Aury J.M."/>
            <person name="Wincker P."/>
            <person name="Grigoriev I.V."/>
            <person name="Bonfante P."/>
            <person name="Martin F.M."/>
        </authorList>
    </citation>
    <scope>NUCLEOTIDE SEQUENCE [LARGE SCALE GENOMIC DNA]</scope>
    <source>
        <strain evidence="2 3">RN42</strain>
    </source>
</reference>
<feature type="compositionally biased region" description="Acidic residues" evidence="1">
    <location>
        <begin position="163"/>
        <end position="172"/>
    </location>
</feature>
<dbReference type="AlphaFoldDB" id="A0A3N4IF02"/>
<feature type="compositionally biased region" description="Polar residues" evidence="1">
    <location>
        <begin position="32"/>
        <end position="51"/>
    </location>
</feature>
<evidence type="ECO:0000256" key="1">
    <source>
        <dbReference type="SAM" id="MobiDB-lite"/>
    </source>
</evidence>
<feature type="compositionally biased region" description="Acidic residues" evidence="1">
    <location>
        <begin position="215"/>
        <end position="224"/>
    </location>
</feature>
<proteinExistence type="predicted"/>